<evidence type="ECO:0000313" key="9">
    <source>
        <dbReference type="Proteomes" id="UP001500729"/>
    </source>
</evidence>
<comment type="caution">
    <text evidence="8">The sequence shown here is derived from an EMBL/GenBank/DDBJ whole genome shotgun (WGS) entry which is preliminary data.</text>
</comment>
<dbReference type="InterPro" id="IPR013149">
    <property type="entry name" value="ADH-like_C"/>
</dbReference>
<dbReference type="PANTHER" id="PTHR42940">
    <property type="entry name" value="ALCOHOL DEHYDROGENASE 1-RELATED"/>
    <property type="match status" value="1"/>
</dbReference>
<reference evidence="8 9" key="1">
    <citation type="journal article" date="2019" name="Int. J. Syst. Evol. Microbiol.">
        <title>The Global Catalogue of Microorganisms (GCM) 10K type strain sequencing project: providing services to taxonomists for standard genome sequencing and annotation.</title>
        <authorList>
            <consortium name="The Broad Institute Genomics Platform"/>
            <consortium name="The Broad Institute Genome Sequencing Center for Infectious Disease"/>
            <person name="Wu L."/>
            <person name="Ma J."/>
        </authorList>
    </citation>
    <scope>NUCLEOTIDE SEQUENCE [LARGE SCALE GENOMIC DNA]</scope>
    <source>
        <strain evidence="8 9">JCM 10303</strain>
    </source>
</reference>
<evidence type="ECO:0000313" key="8">
    <source>
        <dbReference type="EMBL" id="GAA0564628.1"/>
    </source>
</evidence>
<keyword evidence="3" id="KW-0479">Metal-binding</keyword>
<keyword evidence="9" id="KW-1185">Reference proteome</keyword>
<evidence type="ECO:0000259" key="7">
    <source>
        <dbReference type="Pfam" id="PF00107"/>
    </source>
</evidence>
<gene>
    <name evidence="8" type="ORF">GCM10009533_70720</name>
</gene>
<dbReference type="PANTHER" id="PTHR42940:SF7">
    <property type="entry name" value="ALCOHOL DEHYDROGENASE-LIKE N-TERMINAL DOMAIN-CONTAINING PROTEIN"/>
    <property type="match status" value="1"/>
</dbReference>
<proteinExistence type="predicted"/>
<dbReference type="Proteomes" id="UP001500729">
    <property type="component" value="Unassembled WGS sequence"/>
</dbReference>
<dbReference type="RefSeq" id="WP_011874481.1">
    <property type="nucleotide sequence ID" value="NZ_BAAAGS010000113.1"/>
</dbReference>
<sequence length="223" mass="22947">MKRHLPVNHVLQHALRSSSARLGDTVAIVGLGHLAVQFAAAMGFTVVAPARSADKESAARELGAAHYVDSSGTDVGAALRDLGGAALIYSTAADTGVAQQAATGLRRRSELLLSGIGSDPLSLDVGALVMRGLRVRGHVTGGPTDIQDAMRFAVAAGIRPWTEVRKLDEAAEAVESMRSGRARLPDGAAAVTAVRRHRQAATSPSSRVSMAAARGVSASHCAS</sequence>
<feature type="domain" description="Alcohol dehydrogenase-like C-terminal" evidence="7">
    <location>
        <begin position="30"/>
        <end position="153"/>
    </location>
</feature>
<comment type="cofactor">
    <cofactor evidence="1">
        <name>Zn(2+)</name>
        <dbReference type="ChEBI" id="CHEBI:29105"/>
    </cofactor>
</comment>
<evidence type="ECO:0000256" key="1">
    <source>
        <dbReference type="ARBA" id="ARBA00001947"/>
    </source>
</evidence>
<dbReference type="InterPro" id="IPR036291">
    <property type="entry name" value="NAD(P)-bd_dom_sf"/>
</dbReference>
<evidence type="ECO:0000256" key="2">
    <source>
        <dbReference type="ARBA" id="ARBA00013190"/>
    </source>
</evidence>
<accession>A0ABN1EDY4</accession>
<keyword evidence="4" id="KW-0862">Zinc</keyword>
<evidence type="ECO:0000256" key="3">
    <source>
        <dbReference type="ARBA" id="ARBA00022723"/>
    </source>
</evidence>
<dbReference type="EMBL" id="BAAAGS010000113">
    <property type="protein sequence ID" value="GAA0564628.1"/>
    <property type="molecule type" value="Genomic_DNA"/>
</dbReference>
<dbReference type="Pfam" id="PF00107">
    <property type="entry name" value="ADH_zinc_N"/>
    <property type="match status" value="1"/>
</dbReference>
<evidence type="ECO:0000256" key="5">
    <source>
        <dbReference type="ARBA" id="ARBA00023002"/>
    </source>
</evidence>
<dbReference type="Gene3D" id="3.90.180.10">
    <property type="entry name" value="Medium-chain alcohol dehydrogenases, catalytic domain"/>
    <property type="match status" value="1"/>
</dbReference>
<organism evidence="8 9">
    <name type="scientific">Saccharopolyspora erythraea</name>
    <name type="common">Streptomyces erythraeus</name>
    <dbReference type="NCBI Taxonomy" id="1836"/>
    <lineage>
        <taxon>Bacteria</taxon>
        <taxon>Bacillati</taxon>
        <taxon>Actinomycetota</taxon>
        <taxon>Actinomycetes</taxon>
        <taxon>Pseudonocardiales</taxon>
        <taxon>Pseudonocardiaceae</taxon>
        <taxon>Saccharopolyspora</taxon>
    </lineage>
</organism>
<evidence type="ECO:0000256" key="4">
    <source>
        <dbReference type="ARBA" id="ARBA00022833"/>
    </source>
</evidence>
<name>A0ABN1EDY4_SACER</name>
<dbReference type="EC" id="1.1.1.1" evidence="2"/>
<evidence type="ECO:0000256" key="6">
    <source>
        <dbReference type="SAM" id="MobiDB-lite"/>
    </source>
</evidence>
<dbReference type="Gene3D" id="3.40.50.720">
    <property type="entry name" value="NAD(P)-binding Rossmann-like Domain"/>
    <property type="match status" value="1"/>
</dbReference>
<feature type="region of interest" description="Disordered" evidence="6">
    <location>
        <begin position="198"/>
        <end position="223"/>
    </location>
</feature>
<dbReference type="SUPFAM" id="SSF51735">
    <property type="entry name" value="NAD(P)-binding Rossmann-fold domains"/>
    <property type="match status" value="1"/>
</dbReference>
<keyword evidence="5" id="KW-0560">Oxidoreductase</keyword>
<protein>
    <recommendedName>
        <fullName evidence="2">alcohol dehydrogenase</fullName>
        <ecNumber evidence="2">1.1.1.1</ecNumber>
    </recommendedName>
</protein>